<sequence>MQGCRKTTRKGFQHGHKSEADQLEKSVPFSQLSQESCKQTATAEAGLTVKCHLKTERVLQCDYKKDQLDCNSASEDDDDDVNPDIRPKCAAQLDHSHLSANRR</sequence>
<protein>
    <submittedName>
        <fullName evidence="2">Uncharacterized protein</fullName>
    </submittedName>
</protein>
<comment type="caution">
    <text evidence="2">The sequence shown here is derived from an EMBL/GenBank/DDBJ whole genome shotgun (WGS) entry which is preliminary data.</text>
</comment>
<evidence type="ECO:0000313" key="3">
    <source>
        <dbReference type="Proteomes" id="UP001519460"/>
    </source>
</evidence>
<organism evidence="2 3">
    <name type="scientific">Batillaria attramentaria</name>
    <dbReference type="NCBI Taxonomy" id="370345"/>
    <lineage>
        <taxon>Eukaryota</taxon>
        <taxon>Metazoa</taxon>
        <taxon>Spiralia</taxon>
        <taxon>Lophotrochozoa</taxon>
        <taxon>Mollusca</taxon>
        <taxon>Gastropoda</taxon>
        <taxon>Caenogastropoda</taxon>
        <taxon>Sorbeoconcha</taxon>
        <taxon>Cerithioidea</taxon>
        <taxon>Batillariidae</taxon>
        <taxon>Batillaria</taxon>
    </lineage>
</organism>
<dbReference type="Proteomes" id="UP001519460">
    <property type="component" value="Unassembled WGS sequence"/>
</dbReference>
<feature type="region of interest" description="Disordered" evidence="1">
    <location>
        <begin position="71"/>
        <end position="103"/>
    </location>
</feature>
<keyword evidence="3" id="KW-1185">Reference proteome</keyword>
<feature type="compositionally biased region" description="Basic residues" evidence="1">
    <location>
        <begin position="1"/>
        <end position="15"/>
    </location>
</feature>
<name>A0ABD0JJL2_9CAEN</name>
<proteinExistence type="predicted"/>
<dbReference type="AlphaFoldDB" id="A0ABD0JJL2"/>
<dbReference type="EMBL" id="JACVVK020000420">
    <property type="protein sequence ID" value="KAK7474915.1"/>
    <property type="molecule type" value="Genomic_DNA"/>
</dbReference>
<evidence type="ECO:0000313" key="2">
    <source>
        <dbReference type="EMBL" id="KAK7474915.1"/>
    </source>
</evidence>
<feature type="region of interest" description="Disordered" evidence="1">
    <location>
        <begin position="1"/>
        <end position="29"/>
    </location>
</feature>
<evidence type="ECO:0000256" key="1">
    <source>
        <dbReference type="SAM" id="MobiDB-lite"/>
    </source>
</evidence>
<gene>
    <name evidence="2" type="ORF">BaRGS_00033802</name>
</gene>
<reference evidence="2 3" key="1">
    <citation type="journal article" date="2023" name="Sci. Data">
        <title>Genome assembly of the Korean intertidal mud-creeper Batillaria attramentaria.</title>
        <authorList>
            <person name="Patra A.K."/>
            <person name="Ho P.T."/>
            <person name="Jun S."/>
            <person name="Lee S.J."/>
            <person name="Kim Y."/>
            <person name="Won Y.J."/>
        </authorList>
    </citation>
    <scope>NUCLEOTIDE SEQUENCE [LARGE SCALE GENOMIC DNA]</scope>
    <source>
        <strain evidence="2">Wonlab-2016</strain>
    </source>
</reference>
<accession>A0ABD0JJL2</accession>